<name>B7PJT1_IXOSC</name>
<gene>
    <name evidence="2" type="ORF">IscW_ISCW004795</name>
</gene>
<dbReference type="InParanoid" id="B7PJT1"/>
<dbReference type="VEuPathDB" id="VectorBase:ISCI004795"/>
<evidence type="ECO:0000313" key="2">
    <source>
        <dbReference type="EMBL" id="EEC06853.1"/>
    </source>
</evidence>
<dbReference type="Proteomes" id="UP000001555">
    <property type="component" value="Unassembled WGS sequence"/>
</dbReference>
<proteinExistence type="predicted"/>
<keyword evidence="4" id="KW-1185">Reference proteome</keyword>
<dbReference type="EMBL" id="ABJB010803258">
    <property type="status" value="NOT_ANNOTATED_CDS"/>
    <property type="molecule type" value="Genomic_DNA"/>
</dbReference>
<dbReference type="EnsemblMetazoa" id="ISCW004795-RA">
    <property type="protein sequence ID" value="ISCW004795-PA"/>
    <property type="gene ID" value="ISCW004795"/>
</dbReference>
<dbReference type="EMBL" id="ABJB010391869">
    <property type="status" value="NOT_ANNOTATED_CDS"/>
    <property type="molecule type" value="Genomic_DNA"/>
</dbReference>
<dbReference type="EMBL" id="ABJB010256433">
    <property type="status" value="NOT_ANNOTATED_CDS"/>
    <property type="molecule type" value="Genomic_DNA"/>
</dbReference>
<accession>B7PJT1</accession>
<protein>
    <submittedName>
        <fullName evidence="2 3">Uncharacterized protein</fullName>
    </submittedName>
</protein>
<sequence>MNTFFMKADEVMAKAQEQLWHHHAIAVDNPAYLGQPQHIFSGMEKVHREPEVMACIVTTKADYAGGRRRGSMNKVQPKVIAKCWPGITIMTDKEFLDGYFFGRRRLVDGPPNDRGCCLCSKIGNRAKDCLRRRGTKNNGSQNNRVQGGGPHLKRSRHYASGRGQAPKGNWRQPQIGA</sequence>
<reference evidence="2 4" key="1">
    <citation type="submission" date="2008-03" db="EMBL/GenBank/DDBJ databases">
        <title>Annotation of Ixodes scapularis.</title>
        <authorList>
            <consortium name="Ixodes scapularis Genome Project Consortium"/>
            <person name="Caler E."/>
            <person name="Hannick L.I."/>
            <person name="Bidwell S."/>
            <person name="Joardar V."/>
            <person name="Thiagarajan M."/>
            <person name="Amedeo P."/>
            <person name="Galinsky K.J."/>
            <person name="Schobel S."/>
            <person name="Inman J."/>
            <person name="Hostetler J."/>
            <person name="Miller J."/>
            <person name="Hammond M."/>
            <person name="Megy K."/>
            <person name="Lawson D."/>
            <person name="Kodira C."/>
            <person name="Sutton G."/>
            <person name="Meyer J."/>
            <person name="Hill C.A."/>
            <person name="Birren B."/>
            <person name="Nene V."/>
            <person name="Collins F."/>
            <person name="Alarcon-Chaidez F."/>
            <person name="Wikel S."/>
            <person name="Strausberg R."/>
        </authorList>
    </citation>
    <scope>NUCLEOTIDE SEQUENCE [LARGE SCALE GENOMIC DNA]</scope>
    <source>
        <strain evidence="4">Wikel</strain>
        <strain evidence="2">Wikel colony</strain>
    </source>
</reference>
<feature type="region of interest" description="Disordered" evidence="1">
    <location>
        <begin position="130"/>
        <end position="177"/>
    </location>
</feature>
<evidence type="ECO:0000313" key="3">
    <source>
        <dbReference type="EnsemblMetazoa" id="ISCW004795-PA"/>
    </source>
</evidence>
<reference evidence="3" key="2">
    <citation type="submission" date="2020-05" db="UniProtKB">
        <authorList>
            <consortium name="EnsemblMetazoa"/>
        </authorList>
    </citation>
    <scope>IDENTIFICATION</scope>
    <source>
        <strain evidence="3">wikel</strain>
    </source>
</reference>
<dbReference type="VEuPathDB" id="VectorBase:ISCP_023463"/>
<feature type="compositionally biased region" description="Polar residues" evidence="1">
    <location>
        <begin position="136"/>
        <end position="145"/>
    </location>
</feature>
<dbReference type="HOGENOM" id="CLU_1519536_0_0_1"/>
<dbReference type="PaxDb" id="6945-B7PJT1"/>
<dbReference type="VEuPathDB" id="VectorBase:ISCW004795"/>
<dbReference type="OrthoDB" id="407432at2759"/>
<dbReference type="AlphaFoldDB" id="B7PJT1"/>
<evidence type="ECO:0000313" key="4">
    <source>
        <dbReference type="Proteomes" id="UP000001555"/>
    </source>
</evidence>
<organism>
    <name type="scientific">Ixodes scapularis</name>
    <name type="common">Black-legged tick</name>
    <name type="synonym">Deer tick</name>
    <dbReference type="NCBI Taxonomy" id="6945"/>
    <lineage>
        <taxon>Eukaryota</taxon>
        <taxon>Metazoa</taxon>
        <taxon>Ecdysozoa</taxon>
        <taxon>Arthropoda</taxon>
        <taxon>Chelicerata</taxon>
        <taxon>Arachnida</taxon>
        <taxon>Acari</taxon>
        <taxon>Parasitiformes</taxon>
        <taxon>Ixodida</taxon>
        <taxon>Ixodoidea</taxon>
        <taxon>Ixodidae</taxon>
        <taxon>Ixodinae</taxon>
        <taxon>Ixodes</taxon>
    </lineage>
</organism>
<dbReference type="EMBL" id="DS727996">
    <property type="protein sequence ID" value="EEC06853.1"/>
    <property type="molecule type" value="Genomic_DNA"/>
</dbReference>
<evidence type="ECO:0000256" key="1">
    <source>
        <dbReference type="SAM" id="MobiDB-lite"/>
    </source>
</evidence>